<sequence>MSSLEDVYGVGSVRAARLREHGLESVEDVASAPVDGLADLLDGVGRQRARQVRSSARRLVAEEGTGRGAERGGWPRTDAGTGSSGDAVAGYVTTRRVTAADAVVVVPGRAFLTRAGGTAHPEPWRHALASVPGDAFPESGATDGTVVLCPPERTATAAPGLYEALADAADDSRSAVGSFLAGVLRPGTRIPGDVVRDLRGRRPDLGSELDAVLRNGTVLRRGDSFDLGDPGEAELLASAGTYLPGDSVLPRDAAFDAGSAVPGEELPRRASFLSPGVVAVPGRRALGSLDADTDAGDDPALGLLRAGGVLLPADAVRER</sequence>
<evidence type="ECO:0000313" key="2">
    <source>
        <dbReference type="EMBL" id="OYR57180.1"/>
    </source>
</evidence>
<dbReference type="SUPFAM" id="SSF47794">
    <property type="entry name" value="Rad51 N-terminal domain-like"/>
    <property type="match status" value="1"/>
</dbReference>
<dbReference type="Proteomes" id="UP000216308">
    <property type="component" value="Unassembled WGS sequence"/>
</dbReference>
<dbReference type="OrthoDB" id="330773at2157"/>
<evidence type="ECO:0000256" key="1">
    <source>
        <dbReference type="SAM" id="MobiDB-lite"/>
    </source>
</evidence>
<dbReference type="Pfam" id="PF14520">
    <property type="entry name" value="HHH_5"/>
    <property type="match status" value="1"/>
</dbReference>
<reference evidence="2 3" key="1">
    <citation type="journal article" date="2014" name="Front. Microbiol.">
        <title>Population and genomic analysis of the genus Halorubrum.</title>
        <authorList>
            <person name="Fullmer M.S."/>
            <person name="Soucy S.M."/>
            <person name="Swithers K.S."/>
            <person name="Makkay A.M."/>
            <person name="Wheeler R."/>
            <person name="Ventosa A."/>
            <person name="Gogarten J.P."/>
            <person name="Papke R.T."/>
        </authorList>
    </citation>
    <scope>NUCLEOTIDE SEQUENCE [LARGE SCALE GENOMIC DNA]</scope>
    <source>
        <strain evidence="2 3">Cb34</strain>
    </source>
</reference>
<dbReference type="RefSeq" id="WP_094531247.1">
    <property type="nucleotide sequence ID" value="NZ_NHPJ01000068.1"/>
</dbReference>
<dbReference type="AlphaFoldDB" id="A0A256IKU6"/>
<protein>
    <recommendedName>
        <fullName evidence="4">Helix-hairpin-helix domain-containing protein</fullName>
    </recommendedName>
</protein>
<feature type="compositionally biased region" description="Basic and acidic residues" evidence="1">
    <location>
        <begin position="59"/>
        <end position="70"/>
    </location>
</feature>
<dbReference type="InterPro" id="IPR010995">
    <property type="entry name" value="DNA_repair_Rad51/TF_NusA_a-hlx"/>
</dbReference>
<evidence type="ECO:0008006" key="4">
    <source>
        <dbReference type="Google" id="ProtNLM"/>
    </source>
</evidence>
<dbReference type="Gene3D" id="1.10.150.20">
    <property type="entry name" value="5' to 3' exonuclease, C-terminal subdomain"/>
    <property type="match status" value="1"/>
</dbReference>
<proteinExistence type="predicted"/>
<evidence type="ECO:0000313" key="3">
    <source>
        <dbReference type="Proteomes" id="UP000216308"/>
    </source>
</evidence>
<accession>A0A256IKU6</accession>
<name>A0A256IKU6_9EURY</name>
<dbReference type="GO" id="GO:0000166">
    <property type="term" value="F:nucleotide binding"/>
    <property type="evidence" value="ECO:0007669"/>
    <property type="project" value="InterPro"/>
</dbReference>
<comment type="caution">
    <text evidence="2">The sequence shown here is derived from an EMBL/GenBank/DDBJ whole genome shotgun (WGS) entry which is preliminary data.</text>
</comment>
<keyword evidence="3" id="KW-1185">Reference proteome</keyword>
<feature type="region of interest" description="Disordered" evidence="1">
    <location>
        <begin position="55"/>
        <end position="85"/>
    </location>
</feature>
<dbReference type="EMBL" id="NHPJ01000068">
    <property type="protein sequence ID" value="OYR57180.1"/>
    <property type="molecule type" value="Genomic_DNA"/>
</dbReference>
<gene>
    <name evidence="2" type="ORF">DJ70_06510</name>
</gene>
<organism evidence="2 3">
    <name type="scientific">Halorubrum halodurans</name>
    <dbReference type="NCBI Taxonomy" id="1383851"/>
    <lineage>
        <taxon>Archaea</taxon>
        <taxon>Methanobacteriati</taxon>
        <taxon>Methanobacteriota</taxon>
        <taxon>Stenosarchaea group</taxon>
        <taxon>Halobacteria</taxon>
        <taxon>Halobacteriales</taxon>
        <taxon>Haloferacaceae</taxon>
        <taxon>Halorubrum</taxon>
    </lineage>
</organism>